<dbReference type="GO" id="GO:0016020">
    <property type="term" value="C:membrane"/>
    <property type="evidence" value="ECO:0007669"/>
    <property type="project" value="UniProtKB-SubCell"/>
</dbReference>
<dbReference type="InterPro" id="IPR053958">
    <property type="entry name" value="HMGCR/SNAP/NPC1-like_SSD"/>
</dbReference>
<organism evidence="14 15">
    <name type="scientific">Pseudomicrostroma glucosiphilum</name>
    <dbReference type="NCBI Taxonomy" id="1684307"/>
    <lineage>
        <taxon>Eukaryota</taxon>
        <taxon>Fungi</taxon>
        <taxon>Dikarya</taxon>
        <taxon>Basidiomycota</taxon>
        <taxon>Ustilaginomycotina</taxon>
        <taxon>Exobasidiomycetes</taxon>
        <taxon>Microstromatales</taxon>
        <taxon>Microstromatales incertae sedis</taxon>
        <taxon>Pseudomicrostroma</taxon>
    </lineage>
</organism>
<dbReference type="PROSITE" id="PS50156">
    <property type="entry name" value="SSD"/>
    <property type="match status" value="1"/>
</dbReference>
<feature type="transmembrane region" description="Helical" evidence="12">
    <location>
        <begin position="1462"/>
        <end position="1485"/>
    </location>
</feature>
<evidence type="ECO:0000313" key="15">
    <source>
        <dbReference type="Proteomes" id="UP000245942"/>
    </source>
</evidence>
<dbReference type="GO" id="GO:0032934">
    <property type="term" value="F:sterol binding"/>
    <property type="evidence" value="ECO:0007669"/>
    <property type="project" value="TreeGrafter"/>
</dbReference>
<name>A0A316U3H2_9BASI</name>
<dbReference type="FunFam" id="1.20.1640.10:FF:000029">
    <property type="entry name" value="Putative Patched sphingolipid transporter"/>
    <property type="match status" value="1"/>
</dbReference>
<keyword evidence="6 12" id="KW-1133">Transmembrane helix</keyword>
<feature type="transmembrane region" description="Helical" evidence="12">
    <location>
        <begin position="712"/>
        <end position="736"/>
    </location>
</feature>
<accession>A0A316U3H2</accession>
<evidence type="ECO:0000256" key="7">
    <source>
        <dbReference type="ARBA" id="ARBA00023055"/>
    </source>
</evidence>
<keyword evidence="7" id="KW-0445">Lipid transport</keyword>
<evidence type="ECO:0000256" key="11">
    <source>
        <dbReference type="SAM" id="MobiDB-lite"/>
    </source>
</evidence>
<sequence>MTSSLVAARPAGRCNMRGDCGKASLFSPSLPCALDEAQAEQPDDELRASLTSLCGSAYAQGPVCCTAPQVEALAANLQRAEALISSCPACRNNFRGFFCTFTCSPNQSQFLDISSSQKTGGGEDGDTAVKSVEYWVTEDFKRGFFDSCKNVKFGASNGFAMDLIGGGAKEADEFLKYMGDEKPLLGSPFQINFPHADAAATGKSSGSDQTPSNVSFSSSLPALPFEGPARGCADPDLSSRCACTDCPEVCTVLPHLDPPQRGVTCRVGAISCYSFALVIIYALGLVAAIVGYGAGKRIKSRRHKRIGIRHRTSGISVASEGSGYERVRLSTEDEAEGSLDHSPQSSNGGRGENVGLLGARGLGGFDGEEESNSSAGAGPHRGRGLGSFGSGSIDALGTTQPRTYALQNVLTSFFYKLGLLVTRAPLLTFAISLIFLALCNLGWSSFRVETDPVRLWVAPNSESKLQKEYFDEHFGPFYRTQQIFLMDKEGKDFVRTPDHLQRLGEIDQLPAALNFERLQWMQDLEAEISSLQSKPSGYRLRDVCFAPTGAGKCVVQSVLGYFQNDLDGAGVDGSNWKDAVNSCAGAPAECLPIFGAPMKSNVILGAIPESISEPVQGGNAVHTRPGEPSDARSAVITYVVNNSLNKTEVAIAEEWERALEDLLFSIAGINNAPVHPLGVRRQDLGLELAISTESSLQQELGSSSNTDGPTIVASYLLMFLYAAMTLGGGTASGIIADRIGSNRAATSRANQAAPHGAALRTGLAGRIMGFMPSRASSGQRRAASQSMSSSSFNTRIMRRFFVNSKFTLGLFGIVIVLASVSSAIGLLSAMGVSTTLIIAEVLPFLVLAVGVDNIFLLSNEMDRQSTLSSTANPYSSASLARSGMPPAGLQGRESLDIDSTEEGDDDDIFGGPIDATPQFHLSSSERAARALSRMGPSILLSATTQITAFLLGAIVPMPAVRNFALYAAFSMFIVFVLQCTCFVAAMKLDADRTESSRVDCLPCFRLSGAIALGNGAGSMVLPHASEGVLGRFIRRYYAATLVKPFVKRIVLVLFSGLFVLSLIGARKVEMGLDQRLALPTTSYLRDYFNSLDAFLDVGPPVYFVARQVDPSHRKDQQALCGRFTTCHDLSLANVLEGERKRPAVSFLAEPASSWVDDFFTYLNPVLESCCRVKKADPMQFCLPRDPESRCQPCFQDRAVPWNITLEGMPQDEEFMRYLEHWLQAPTNEDCPLGGQASYSAALSIVRAAEADKNVVASHFRTYHTPLRSQADFIDALKSAHRISADITSANSVGDGAGEVELEVFPYSIFYVFFDQYLHLIKIATVVLGGSLLSIFAITTLLLGSWRTGLVVTISVISALTGVVGFMGIAGIGFNALTLVNLSVCAAICVEFQAHVAKSFMKSPSYLPRGHPMAQKARDERAWSALSDVGGSVLSGITGTKLVGISVLAFTRSELLRLYYARMWLALILLGATHGLILLPVLLSYFGGAGYASHEDEGEVRHRLLRAQDTAEYRPFAGDEEEEEEDEDEEAGSVDSREGRY</sequence>
<feature type="region of interest" description="Disordered" evidence="11">
    <location>
        <begin position="331"/>
        <end position="352"/>
    </location>
</feature>
<dbReference type="InterPro" id="IPR000731">
    <property type="entry name" value="SSD"/>
</dbReference>
<dbReference type="Gene3D" id="1.20.1640.10">
    <property type="entry name" value="Multidrug efflux transporter AcrB transmembrane domain"/>
    <property type="match status" value="2"/>
</dbReference>
<dbReference type="InterPro" id="IPR032190">
    <property type="entry name" value="NPC1_N"/>
</dbReference>
<evidence type="ECO:0000259" key="13">
    <source>
        <dbReference type="PROSITE" id="PS50156"/>
    </source>
</evidence>
<dbReference type="PANTHER" id="PTHR45727:SF2">
    <property type="entry name" value="NPC INTRACELLULAR CHOLESTEROL TRANSPORTER 1"/>
    <property type="match status" value="1"/>
</dbReference>
<reference evidence="14 15" key="1">
    <citation type="journal article" date="2018" name="Mol. Biol. Evol.">
        <title>Broad Genomic Sampling Reveals a Smut Pathogenic Ancestry of the Fungal Clade Ustilaginomycotina.</title>
        <authorList>
            <person name="Kijpornyongpan T."/>
            <person name="Mondo S.J."/>
            <person name="Barry K."/>
            <person name="Sandor L."/>
            <person name="Lee J."/>
            <person name="Lipzen A."/>
            <person name="Pangilinan J."/>
            <person name="LaButti K."/>
            <person name="Hainaut M."/>
            <person name="Henrissat B."/>
            <person name="Grigoriev I.V."/>
            <person name="Spatafora J.W."/>
            <person name="Aime M.C."/>
        </authorList>
    </citation>
    <scope>NUCLEOTIDE SEQUENCE [LARGE SCALE GENOMIC DNA]</scope>
    <source>
        <strain evidence="14 15">MCA 4718</strain>
    </source>
</reference>
<feature type="transmembrane region" description="Helical" evidence="12">
    <location>
        <begin position="806"/>
        <end position="830"/>
    </location>
</feature>
<feature type="transmembrane region" description="Helical" evidence="12">
    <location>
        <begin position="1045"/>
        <end position="1065"/>
    </location>
</feature>
<evidence type="ECO:0000256" key="9">
    <source>
        <dbReference type="ARBA" id="ARBA00023157"/>
    </source>
</evidence>
<dbReference type="Proteomes" id="UP000245942">
    <property type="component" value="Unassembled WGS sequence"/>
</dbReference>
<dbReference type="InterPro" id="IPR053956">
    <property type="entry name" value="NPC1_MLD"/>
</dbReference>
<feature type="transmembrane region" description="Helical" evidence="12">
    <location>
        <begin position="1348"/>
        <end position="1368"/>
    </location>
</feature>
<evidence type="ECO:0000256" key="5">
    <source>
        <dbReference type="ARBA" id="ARBA00022729"/>
    </source>
</evidence>
<protein>
    <recommendedName>
        <fullName evidence="13">SSD domain-containing protein</fullName>
    </recommendedName>
</protein>
<evidence type="ECO:0000256" key="1">
    <source>
        <dbReference type="ARBA" id="ARBA00004141"/>
    </source>
</evidence>
<evidence type="ECO:0000313" key="14">
    <source>
        <dbReference type="EMBL" id="PWN18903.1"/>
    </source>
</evidence>
<dbReference type="STRING" id="1684307.A0A316U3H2"/>
<keyword evidence="4 12" id="KW-0812">Transmembrane</keyword>
<evidence type="ECO:0000256" key="6">
    <source>
        <dbReference type="ARBA" id="ARBA00022989"/>
    </source>
</evidence>
<proteinExistence type="inferred from homology"/>
<feature type="compositionally biased region" description="Polar residues" evidence="11">
    <location>
        <begin position="868"/>
        <end position="879"/>
    </location>
</feature>
<dbReference type="SUPFAM" id="SSF82866">
    <property type="entry name" value="Multidrug efflux transporter AcrB transmembrane domain"/>
    <property type="match status" value="2"/>
</dbReference>
<gene>
    <name evidence="14" type="ORF">BCV69DRAFT_272775</name>
</gene>
<comment type="subcellular location">
    <subcellularLocation>
        <location evidence="1">Membrane</location>
        <topology evidence="1">Multi-pass membrane protein</topology>
    </subcellularLocation>
</comment>
<dbReference type="Pfam" id="PF22314">
    <property type="entry name" value="NPC1_MLD"/>
    <property type="match status" value="1"/>
</dbReference>
<keyword evidence="3" id="KW-0813">Transport</keyword>
<evidence type="ECO:0000256" key="3">
    <source>
        <dbReference type="ARBA" id="ARBA00022448"/>
    </source>
</evidence>
<evidence type="ECO:0000256" key="4">
    <source>
        <dbReference type="ARBA" id="ARBA00022692"/>
    </source>
</evidence>
<keyword evidence="15" id="KW-1185">Reference proteome</keyword>
<feature type="domain" description="SSD" evidence="13">
    <location>
        <begin position="797"/>
        <end position="988"/>
    </location>
</feature>
<feature type="transmembrane region" description="Helical" evidence="12">
    <location>
        <begin position="1322"/>
        <end position="1342"/>
    </location>
</feature>
<feature type="region of interest" description="Disordered" evidence="11">
    <location>
        <begin position="868"/>
        <end position="893"/>
    </location>
</feature>
<evidence type="ECO:0000256" key="12">
    <source>
        <dbReference type="SAM" id="Phobius"/>
    </source>
</evidence>
<evidence type="ECO:0000256" key="8">
    <source>
        <dbReference type="ARBA" id="ARBA00023136"/>
    </source>
</evidence>
<feature type="transmembrane region" description="Helical" evidence="12">
    <location>
        <begin position="938"/>
        <end position="957"/>
    </location>
</feature>
<dbReference type="GO" id="GO:0015918">
    <property type="term" value="P:sterol transport"/>
    <property type="evidence" value="ECO:0007669"/>
    <property type="project" value="TreeGrafter"/>
</dbReference>
<feature type="transmembrane region" description="Helical" evidence="12">
    <location>
        <begin position="963"/>
        <end position="985"/>
    </location>
</feature>
<keyword evidence="8 12" id="KW-0472">Membrane</keyword>
<dbReference type="OrthoDB" id="6510177at2759"/>
<evidence type="ECO:0000256" key="10">
    <source>
        <dbReference type="ARBA" id="ARBA00023180"/>
    </source>
</evidence>
<feature type="transmembrane region" description="Helical" evidence="12">
    <location>
        <begin position="836"/>
        <end position="857"/>
    </location>
</feature>
<evidence type="ECO:0000256" key="2">
    <source>
        <dbReference type="ARBA" id="ARBA00005585"/>
    </source>
</evidence>
<feature type="region of interest" description="Disordered" evidence="11">
    <location>
        <begin position="1510"/>
        <end position="1540"/>
    </location>
</feature>
<dbReference type="Pfam" id="PF12349">
    <property type="entry name" value="Sterol-sensing"/>
    <property type="match status" value="2"/>
</dbReference>
<feature type="transmembrane region" description="Helical" evidence="12">
    <location>
        <begin position="1428"/>
        <end position="1450"/>
    </location>
</feature>
<dbReference type="PANTHER" id="PTHR45727">
    <property type="entry name" value="NPC INTRACELLULAR CHOLESTEROL TRANSPORTER 1"/>
    <property type="match status" value="1"/>
</dbReference>
<comment type="similarity">
    <text evidence="2">Belongs to the patched family.</text>
</comment>
<feature type="transmembrane region" description="Helical" evidence="12">
    <location>
        <begin position="273"/>
        <end position="295"/>
    </location>
</feature>
<feature type="compositionally biased region" description="Acidic residues" evidence="11">
    <location>
        <begin position="1517"/>
        <end position="1531"/>
    </location>
</feature>
<dbReference type="RefSeq" id="XP_025346063.1">
    <property type="nucleotide sequence ID" value="XM_025490986.1"/>
</dbReference>
<dbReference type="EMBL" id="KZ819333">
    <property type="protein sequence ID" value="PWN18903.1"/>
    <property type="molecule type" value="Genomic_DNA"/>
</dbReference>
<dbReference type="Pfam" id="PF16414">
    <property type="entry name" value="NPC1_N"/>
    <property type="match status" value="1"/>
</dbReference>
<dbReference type="GeneID" id="37012720"/>
<keyword evidence="9" id="KW-1015">Disulfide bond</keyword>
<keyword evidence="5" id="KW-0732">Signal</keyword>
<feature type="transmembrane region" description="Helical" evidence="12">
    <location>
        <begin position="424"/>
        <end position="443"/>
    </location>
</feature>
<keyword evidence="10" id="KW-0325">Glycoprotein</keyword>